<gene>
    <name evidence="2" type="ORF">Amac_079270</name>
</gene>
<comment type="caution">
    <text evidence="2">The sequence shown here is derived from an EMBL/GenBank/DDBJ whole genome shotgun (WGS) entry which is preliminary data.</text>
</comment>
<protein>
    <recommendedName>
        <fullName evidence="4">Lipoprotein</fullName>
    </recommendedName>
</protein>
<keyword evidence="3" id="KW-1185">Reference proteome</keyword>
<dbReference type="RefSeq" id="WP_155359511.1">
    <property type="nucleotide sequence ID" value="NZ_BAAAHL010000076.1"/>
</dbReference>
<evidence type="ECO:0000313" key="3">
    <source>
        <dbReference type="Proteomes" id="UP000331127"/>
    </source>
</evidence>
<dbReference type="EMBL" id="BLAE01000057">
    <property type="protein sequence ID" value="GES14330.1"/>
    <property type="molecule type" value="Genomic_DNA"/>
</dbReference>
<evidence type="ECO:0000313" key="2">
    <source>
        <dbReference type="EMBL" id="GES14330.1"/>
    </source>
</evidence>
<sequence length="124" mass="12684">MRTLPLILLSAVLAAGCSTPVTAPRADLPKECSEAPVLIGAKLSEFSSLAEKPKELKTSIAAAATEVEAKAASIQDTAIKQAVQGFADELKKIEVTTRKSAVDATQTAIAGGTGTMEKVAKACA</sequence>
<feature type="chain" id="PRO_5039121513" description="Lipoprotein" evidence="1">
    <location>
        <begin position="24"/>
        <end position="124"/>
    </location>
</feature>
<dbReference type="Proteomes" id="UP000331127">
    <property type="component" value="Unassembled WGS sequence"/>
</dbReference>
<dbReference type="OrthoDB" id="3539485at2"/>
<keyword evidence="1" id="KW-0732">Signal</keyword>
<name>A0A5M3WZU8_9ACTN</name>
<proteinExistence type="predicted"/>
<dbReference type="AlphaFoldDB" id="A0A5M3WZU8"/>
<evidence type="ECO:0000256" key="1">
    <source>
        <dbReference type="SAM" id="SignalP"/>
    </source>
</evidence>
<reference evidence="2 3" key="1">
    <citation type="submission" date="2019-10" db="EMBL/GenBank/DDBJ databases">
        <title>Whole genome shotgun sequence of Acrocarpospora macrocephala NBRC 16266.</title>
        <authorList>
            <person name="Ichikawa N."/>
            <person name="Kimura A."/>
            <person name="Kitahashi Y."/>
            <person name="Komaki H."/>
            <person name="Oguchi A."/>
        </authorList>
    </citation>
    <scope>NUCLEOTIDE SEQUENCE [LARGE SCALE GENOMIC DNA]</scope>
    <source>
        <strain evidence="2 3">NBRC 16266</strain>
    </source>
</reference>
<feature type="signal peptide" evidence="1">
    <location>
        <begin position="1"/>
        <end position="23"/>
    </location>
</feature>
<organism evidence="2 3">
    <name type="scientific">Acrocarpospora macrocephala</name>
    <dbReference type="NCBI Taxonomy" id="150177"/>
    <lineage>
        <taxon>Bacteria</taxon>
        <taxon>Bacillati</taxon>
        <taxon>Actinomycetota</taxon>
        <taxon>Actinomycetes</taxon>
        <taxon>Streptosporangiales</taxon>
        <taxon>Streptosporangiaceae</taxon>
        <taxon>Acrocarpospora</taxon>
    </lineage>
</organism>
<accession>A0A5M3WZU8</accession>
<dbReference type="PROSITE" id="PS51257">
    <property type="entry name" value="PROKAR_LIPOPROTEIN"/>
    <property type="match status" value="1"/>
</dbReference>
<evidence type="ECO:0008006" key="4">
    <source>
        <dbReference type="Google" id="ProtNLM"/>
    </source>
</evidence>